<dbReference type="EMBL" id="PDKW01000036">
    <property type="protein sequence ID" value="PGH59242.1"/>
    <property type="molecule type" value="Genomic_DNA"/>
</dbReference>
<accession>A0A2B8BP98</accession>
<sequence length="73" mass="7957">MAVHTIEVAVTDKNGNTIYEEESVQTTISGNGWVWEHIYGNRAPGTPPTHGPFRTEEDAIGDACRSIGGSWKL</sequence>
<name>A0A2B8BP98_9PROT</name>
<gene>
    <name evidence="1" type="ORF">CRT60_01010</name>
</gene>
<dbReference type="AlphaFoldDB" id="A0A2B8BP98"/>
<keyword evidence="2" id="KW-1185">Reference proteome</keyword>
<evidence type="ECO:0000313" key="2">
    <source>
        <dbReference type="Proteomes" id="UP000225379"/>
    </source>
</evidence>
<dbReference type="RefSeq" id="WP_098734594.1">
    <property type="nucleotide sequence ID" value="NZ_PDKW01000036.1"/>
</dbReference>
<proteinExistence type="predicted"/>
<organism evidence="1 2">
    <name type="scientific">Azospirillum palustre</name>
    <dbReference type="NCBI Taxonomy" id="2044885"/>
    <lineage>
        <taxon>Bacteria</taxon>
        <taxon>Pseudomonadati</taxon>
        <taxon>Pseudomonadota</taxon>
        <taxon>Alphaproteobacteria</taxon>
        <taxon>Rhodospirillales</taxon>
        <taxon>Azospirillaceae</taxon>
        <taxon>Azospirillum</taxon>
    </lineage>
</organism>
<comment type="caution">
    <text evidence="1">The sequence shown here is derived from an EMBL/GenBank/DDBJ whole genome shotgun (WGS) entry which is preliminary data.</text>
</comment>
<evidence type="ECO:0000313" key="1">
    <source>
        <dbReference type="EMBL" id="PGH59242.1"/>
    </source>
</evidence>
<protein>
    <submittedName>
        <fullName evidence="1">Uncharacterized protein</fullName>
    </submittedName>
</protein>
<dbReference type="Proteomes" id="UP000225379">
    <property type="component" value="Unassembled WGS sequence"/>
</dbReference>
<reference evidence="2" key="1">
    <citation type="submission" date="2017-10" db="EMBL/GenBank/DDBJ databases">
        <authorList>
            <person name="Kravchenko I.K."/>
            <person name="Grouzdev D.S."/>
        </authorList>
    </citation>
    <scope>NUCLEOTIDE SEQUENCE [LARGE SCALE GENOMIC DNA]</scope>
    <source>
        <strain evidence="2">B2</strain>
    </source>
</reference>